<organism evidence="1 2">
    <name type="scientific">Actinacidiphila oryziradicis</name>
    <dbReference type="NCBI Taxonomy" id="2571141"/>
    <lineage>
        <taxon>Bacteria</taxon>
        <taxon>Bacillati</taxon>
        <taxon>Actinomycetota</taxon>
        <taxon>Actinomycetes</taxon>
        <taxon>Kitasatosporales</taxon>
        <taxon>Streptomycetaceae</taxon>
        <taxon>Actinacidiphila</taxon>
    </lineage>
</organism>
<dbReference type="RefSeq" id="WP_136725657.1">
    <property type="nucleotide sequence ID" value="NZ_SUMC01000021.1"/>
</dbReference>
<comment type="caution">
    <text evidence="1">The sequence shown here is derived from an EMBL/GenBank/DDBJ whole genome shotgun (WGS) entry which is preliminary data.</text>
</comment>
<dbReference type="Gene3D" id="3.40.50.150">
    <property type="entry name" value="Vaccinia Virus protein VP39"/>
    <property type="match status" value="1"/>
</dbReference>
<reference evidence="1 2" key="1">
    <citation type="submission" date="2019-04" db="EMBL/GenBank/DDBJ databases">
        <title>Streptomyces oryziradicis sp. nov., a novel actinomycete isolated from rhizosphere soil of rice (Oryza sativa L.).</title>
        <authorList>
            <person name="Li C."/>
        </authorList>
    </citation>
    <scope>NUCLEOTIDE SEQUENCE [LARGE SCALE GENOMIC DNA]</scope>
    <source>
        <strain evidence="1 2">NEAU-C40</strain>
    </source>
</reference>
<dbReference type="EMBL" id="SUMC01000021">
    <property type="protein sequence ID" value="TKA09528.1"/>
    <property type="molecule type" value="Genomic_DNA"/>
</dbReference>
<dbReference type="GO" id="GO:0008168">
    <property type="term" value="F:methyltransferase activity"/>
    <property type="evidence" value="ECO:0007669"/>
    <property type="project" value="UniProtKB-KW"/>
</dbReference>
<sequence length="222" mass="24709">MTQLPPFRRSRRPRVLDAFCCQGGAGKGYHDAGFDVTGIDIAPQPRYPFTFVQGDAVEFIREHGHEFDLGHASPPCQAHTRCQQIQGRHHPDLIDPVRDAFEAADIPYIIENVPGAPLHDPVTLCGAMFGLRTYRHRLFETTFPMAAPRHPQHTARTAKMGRPAREGEFLHIVGNFSGVALARDVMGMPWANRDGLREAIPPAYTRHIGRAFLTSRAQEVAA</sequence>
<dbReference type="GO" id="GO:0032259">
    <property type="term" value="P:methylation"/>
    <property type="evidence" value="ECO:0007669"/>
    <property type="project" value="UniProtKB-KW"/>
</dbReference>
<accession>A0A4U0SKK6</accession>
<keyword evidence="1" id="KW-0489">Methyltransferase</keyword>
<dbReference type="SUPFAM" id="SSF53335">
    <property type="entry name" value="S-adenosyl-L-methionine-dependent methyltransferases"/>
    <property type="match status" value="1"/>
</dbReference>
<name>A0A4U0SKK6_9ACTN</name>
<gene>
    <name evidence="1" type="ORF">FCI23_22045</name>
</gene>
<evidence type="ECO:0000313" key="1">
    <source>
        <dbReference type="EMBL" id="TKA09528.1"/>
    </source>
</evidence>
<protein>
    <submittedName>
        <fullName evidence="1">DNA cytosine methyltransferase</fullName>
    </submittedName>
</protein>
<keyword evidence="1" id="KW-0808">Transferase</keyword>
<dbReference type="AlphaFoldDB" id="A0A4U0SKK6"/>
<dbReference type="InterPro" id="IPR029063">
    <property type="entry name" value="SAM-dependent_MTases_sf"/>
</dbReference>
<dbReference type="OrthoDB" id="3476156at2"/>
<evidence type="ECO:0000313" key="2">
    <source>
        <dbReference type="Proteomes" id="UP000305778"/>
    </source>
</evidence>
<keyword evidence="2" id="KW-1185">Reference proteome</keyword>
<proteinExistence type="predicted"/>
<dbReference type="Proteomes" id="UP000305778">
    <property type="component" value="Unassembled WGS sequence"/>
</dbReference>